<dbReference type="EMBL" id="HACM01005158">
    <property type="protein sequence ID" value="CRZ05600.1"/>
    <property type="molecule type" value="Transcribed_RNA"/>
</dbReference>
<proteinExistence type="predicted"/>
<protein>
    <submittedName>
        <fullName evidence="1">Uncharacterized protein</fullName>
    </submittedName>
</protein>
<dbReference type="AlphaFoldDB" id="A0A0H5QUM6"/>
<sequence>MSAHDGAGDFMKKRPPGKNFRQVDDERLCRCWLSVSPRPGNPLAAFVVKIRSMSSSVGDLRHSKAAEFPKRRFSSNASPVKPWANILMAAVIFCKLERLITPQSITLLLEILLFGEDSIVNLQEEKLPHGIPSAEIARTVGWISRK</sequence>
<name>A0A0H5QUM6_9EUKA</name>
<evidence type="ECO:0000313" key="1">
    <source>
        <dbReference type="EMBL" id="CRZ05600.1"/>
    </source>
</evidence>
<reference evidence="1" key="1">
    <citation type="submission" date="2015-04" db="EMBL/GenBank/DDBJ databases">
        <title>The genome sequence of the plant pathogenic Rhizarian Plasmodiophora brassicae reveals insights in its biotrophic life cycle and the origin of chitin synthesis.</title>
        <authorList>
            <person name="Schwelm A."/>
            <person name="Fogelqvist J."/>
            <person name="Knaust A."/>
            <person name="Julke S."/>
            <person name="Lilja T."/>
            <person name="Dhandapani V."/>
            <person name="Bonilla-Rosso G."/>
            <person name="Karlsson M."/>
            <person name="Shevchenko A."/>
            <person name="Choi S.R."/>
            <person name="Kim H.G."/>
            <person name="Park J.Y."/>
            <person name="Lim Y.P."/>
            <person name="Ludwig-Muller J."/>
            <person name="Dixelius C."/>
        </authorList>
    </citation>
    <scope>NUCLEOTIDE SEQUENCE</scope>
    <source>
        <tissue evidence="1">Potato root galls</tissue>
    </source>
</reference>
<organism evidence="1">
    <name type="scientific">Spongospora subterranea</name>
    <dbReference type="NCBI Taxonomy" id="70186"/>
    <lineage>
        <taxon>Eukaryota</taxon>
        <taxon>Sar</taxon>
        <taxon>Rhizaria</taxon>
        <taxon>Endomyxa</taxon>
        <taxon>Phytomyxea</taxon>
        <taxon>Plasmodiophorida</taxon>
        <taxon>Plasmodiophoridae</taxon>
        <taxon>Spongospora</taxon>
    </lineage>
</organism>
<accession>A0A0H5QUM6</accession>